<sequence length="121" mass="13715">MDFRRKSSVEGIYFSVLILSITATGIEFEVSINVNPPAVEFGGSVGMNCSTTCPKPTINMEHKAGVNFIRTKGITWYHDYFPSVQKWDLTPACSVKCLDPQPKDVKEYVTVYSKYKLKTWH</sequence>
<feature type="domain" description="Intercellular adhesion molecule N-terminal" evidence="1">
    <location>
        <begin position="27"/>
        <end position="113"/>
    </location>
</feature>
<gene>
    <name evidence="2" type="ORF">chiPu_0018251</name>
</gene>
<evidence type="ECO:0000313" key="3">
    <source>
        <dbReference type="Proteomes" id="UP000287033"/>
    </source>
</evidence>
<dbReference type="AlphaFoldDB" id="A0A401RM61"/>
<dbReference type="InterPro" id="IPR013768">
    <property type="entry name" value="ICAM_N"/>
</dbReference>
<dbReference type="Proteomes" id="UP000287033">
    <property type="component" value="Unassembled WGS sequence"/>
</dbReference>
<name>A0A401RM61_CHIPU</name>
<dbReference type="EMBL" id="BEZZ01001514">
    <property type="protein sequence ID" value="GCC19180.1"/>
    <property type="molecule type" value="Genomic_DNA"/>
</dbReference>
<dbReference type="SUPFAM" id="SSF48726">
    <property type="entry name" value="Immunoglobulin"/>
    <property type="match status" value="1"/>
</dbReference>
<dbReference type="OrthoDB" id="10012075at2759"/>
<dbReference type="InterPro" id="IPR036179">
    <property type="entry name" value="Ig-like_dom_sf"/>
</dbReference>
<accession>A0A401RM61</accession>
<evidence type="ECO:0000259" key="1">
    <source>
        <dbReference type="Pfam" id="PF03921"/>
    </source>
</evidence>
<dbReference type="InterPro" id="IPR013783">
    <property type="entry name" value="Ig-like_fold"/>
</dbReference>
<organism evidence="2 3">
    <name type="scientific">Chiloscyllium punctatum</name>
    <name type="common">Brownbanded bambooshark</name>
    <name type="synonym">Hemiscyllium punctatum</name>
    <dbReference type="NCBI Taxonomy" id="137246"/>
    <lineage>
        <taxon>Eukaryota</taxon>
        <taxon>Metazoa</taxon>
        <taxon>Chordata</taxon>
        <taxon>Craniata</taxon>
        <taxon>Vertebrata</taxon>
        <taxon>Chondrichthyes</taxon>
        <taxon>Elasmobranchii</taxon>
        <taxon>Galeomorphii</taxon>
        <taxon>Galeoidea</taxon>
        <taxon>Orectolobiformes</taxon>
        <taxon>Hemiscylliidae</taxon>
        <taxon>Chiloscyllium</taxon>
    </lineage>
</organism>
<comment type="caution">
    <text evidence="2">The sequence shown here is derived from an EMBL/GenBank/DDBJ whole genome shotgun (WGS) entry which is preliminary data.</text>
</comment>
<dbReference type="Pfam" id="PF03921">
    <property type="entry name" value="ICAM_N"/>
    <property type="match status" value="1"/>
</dbReference>
<protein>
    <recommendedName>
        <fullName evidence="1">Intercellular adhesion molecule N-terminal domain-containing protein</fullName>
    </recommendedName>
</protein>
<evidence type="ECO:0000313" key="2">
    <source>
        <dbReference type="EMBL" id="GCC19180.1"/>
    </source>
</evidence>
<proteinExistence type="predicted"/>
<reference evidence="2 3" key="1">
    <citation type="journal article" date="2018" name="Nat. Ecol. Evol.">
        <title>Shark genomes provide insights into elasmobranch evolution and the origin of vertebrates.</title>
        <authorList>
            <person name="Hara Y"/>
            <person name="Yamaguchi K"/>
            <person name="Onimaru K"/>
            <person name="Kadota M"/>
            <person name="Koyanagi M"/>
            <person name="Keeley SD"/>
            <person name="Tatsumi K"/>
            <person name="Tanaka K"/>
            <person name="Motone F"/>
            <person name="Kageyama Y"/>
            <person name="Nozu R"/>
            <person name="Adachi N"/>
            <person name="Nishimura O"/>
            <person name="Nakagawa R"/>
            <person name="Tanegashima C"/>
            <person name="Kiyatake I"/>
            <person name="Matsumoto R"/>
            <person name="Murakumo K"/>
            <person name="Nishida K"/>
            <person name="Terakita A"/>
            <person name="Kuratani S"/>
            <person name="Sato K"/>
            <person name="Hyodo S Kuraku.S."/>
        </authorList>
    </citation>
    <scope>NUCLEOTIDE SEQUENCE [LARGE SCALE GENOMIC DNA]</scope>
</reference>
<keyword evidence="3" id="KW-1185">Reference proteome</keyword>
<dbReference type="Gene3D" id="2.60.40.10">
    <property type="entry name" value="Immunoglobulins"/>
    <property type="match status" value="1"/>
</dbReference>